<feature type="domain" description="FP protein C-terminal" evidence="3">
    <location>
        <begin position="295"/>
        <end position="347"/>
    </location>
</feature>
<dbReference type="OrthoDB" id="7477547at2759"/>
<evidence type="ECO:0000256" key="2">
    <source>
        <dbReference type="SAM" id="MobiDB-lite"/>
    </source>
</evidence>
<feature type="region of interest" description="Disordered" evidence="2">
    <location>
        <begin position="1"/>
        <end position="33"/>
    </location>
</feature>
<sequence>MSLRRTPPKTSASATQRARSALQPPVGPATATMNSPVFIQTSGESDAVAAHSTDQFRDSPSQLTRTALSLNDLACDDIVTKRVKRKFDFEGGSQEFSQSTTSFIEDLFSSFSTKIEKRFAALHVSVNQIADQNCDMQKSLSFMNEKYDHLLEKLKTMEEERLNDKKTIQTLEDKIELLEKRSRATAVEIRNTPRIYQQNNRPESKTDLCDIVKILAKAVNCSLQESDIRDVYRILSKHETSRPIILDLNSVIKKEALLNAIKEFNRNKGKGEKLNTSHLNLPGTSKPIYVSEALTHKTQKLFFVAREFAKEYNFTYCWTSRGVIYLRKDEKQPYVRVEHEKELQSLKNSISK</sequence>
<dbReference type="Proteomes" id="UP000691718">
    <property type="component" value="Unassembled WGS sequence"/>
</dbReference>
<reference evidence="4" key="1">
    <citation type="submission" date="2021-04" db="EMBL/GenBank/DDBJ databases">
        <authorList>
            <person name="Tunstrom K."/>
        </authorList>
    </citation>
    <scope>NUCLEOTIDE SEQUENCE</scope>
</reference>
<evidence type="ECO:0000256" key="1">
    <source>
        <dbReference type="SAM" id="Coils"/>
    </source>
</evidence>
<evidence type="ECO:0000313" key="4">
    <source>
        <dbReference type="EMBL" id="CAG5031948.1"/>
    </source>
</evidence>
<dbReference type="InterPro" id="IPR057251">
    <property type="entry name" value="FP_C"/>
</dbReference>
<keyword evidence="1" id="KW-0175">Coiled coil</keyword>
<proteinExistence type="predicted"/>
<evidence type="ECO:0000313" key="5">
    <source>
        <dbReference type="Proteomes" id="UP000691718"/>
    </source>
</evidence>
<dbReference type="Pfam" id="PF25298">
    <property type="entry name" value="Baculo_FP_2nd"/>
    <property type="match status" value="1"/>
</dbReference>
<name>A0A8S3XM30_PARAO</name>
<organism evidence="4 5">
    <name type="scientific">Parnassius apollo</name>
    <name type="common">Apollo butterfly</name>
    <name type="synonym">Papilio apollo</name>
    <dbReference type="NCBI Taxonomy" id="110799"/>
    <lineage>
        <taxon>Eukaryota</taxon>
        <taxon>Metazoa</taxon>
        <taxon>Ecdysozoa</taxon>
        <taxon>Arthropoda</taxon>
        <taxon>Hexapoda</taxon>
        <taxon>Insecta</taxon>
        <taxon>Pterygota</taxon>
        <taxon>Neoptera</taxon>
        <taxon>Endopterygota</taxon>
        <taxon>Lepidoptera</taxon>
        <taxon>Glossata</taxon>
        <taxon>Ditrysia</taxon>
        <taxon>Papilionoidea</taxon>
        <taxon>Papilionidae</taxon>
        <taxon>Parnassiinae</taxon>
        <taxon>Parnassini</taxon>
        <taxon>Parnassius</taxon>
        <taxon>Parnassius</taxon>
    </lineage>
</organism>
<evidence type="ECO:0000259" key="3">
    <source>
        <dbReference type="Pfam" id="PF25298"/>
    </source>
</evidence>
<feature type="compositionally biased region" description="Low complexity" evidence="2">
    <location>
        <begin position="10"/>
        <end position="21"/>
    </location>
</feature>
<comment type="caution">
    <text evidence="4">The sequence shown here is derived from an EMBL/GenBank/DDBJ whole genome shotgun (WGS) entry which is preliminary data.</text>
</comment>
<protein>
    <submittedName>
        <fullName evidence="4">(apollo) hypothetical protein</fullName>
    </submittedName>
</protein>
<gene>
    <name evidence="4" type="ORF">PAPOLLO_LOCUS19833</name>
</gene>
<dbReference type="AlphaFoldDB" id="A0A8S3XM30"/>
<feature type="coiled-coil region" evidence="1">
    <location>
        <begin position="140"/>
        <end position="188"/>
    </location>
</feature>
<dbReference type="EMBL" id="CAJQZP010001218">
    <property type="protein sequence ID" value="CAG5031948.1"/>
    <property type="molecule type" value="Genomic_DNA"/>
</dbReference>
<keyword evidence="5" id="KW-1185">Reference proteome</keyword>
<accession>A0A8S3XM30</accession>